<dbReference type="AlphaFoldDB" id="A0AAN1JM55"/>
<dbReference type="InterPro" id="IPR001789">
    <property type="entry name" value="Sig_transdc_resp-reg_receiver"/>
</dbReference>
<dbReference type="EMBL" id="CP026109">
    <property type="protein sequence ID" value="AUT76396.1"/>
    <property type="molecule type" value="Genomic_DNA"/>
</dbReference>
<reference evidence="3 4" key="1">
    <citation type="submission" date="2018-01" db="EMBL/GenBank/DDBJ databases">
        <title>Species boundaries and ecological features among Paraburkholderia terrae DSMZ17804T, P. hospita DSMZ17164T and P. caribensis DSMZ13236T.</title>
        <authorList>
            <person name="Pratama A.A."/>
        </authorList>
    </citation>
    <scope>NUCLEOTIDE SEQUENCE [LARGE SCALE GENOMIC DNA]</scope>
    <source>
        <strain evidence="3 4">DSM 17164</strain>
    </source>
</reference>
<dbReference type="InterPro" id="IPR011006">
    <property type="entry name" value="CheY-like_superfamily"/>
</dbReference>
<dbReference type="SUPFAM" id="SSF52172">
    <property type="entry name" value="CheY-like"/>
    <property type="match status" value="1"/>
</dbReference>
<name>A0AAN1JM55_9BURK</name>
<dbReference type="Proteomes" id="UP000236649">
    <property type="component" value="Chromosome 5"/>
</dbReference>
<sequence length="65" mass="6992">MTGYDVAHELRASPQTRGSVLIALSGFGSDADVARSTEAGFRQHLVKPVDPDLLIELLRDVGVSR</sequence>
<comment type="caution">
    <text evidence="1">Lacks conserved residue(s) required for the propagation of feature annotation.</text>
</comment>
<evidence type="ECO:0000313" key="4">
    <source>
        <dbReference type="Proteomes" id="UP000236649"/>
    </source>
</evidence>
<protein>
    <submittedName>
        <fullName evidence="3">Response regulator</fullName>
    </submittedName>
</protein>
<feature type="domain" description="Response regulatory" evidence="2">
    <location>
        <begin position="1"/>
        <end position="62"/>
    </location>
</feature>
<dbReference type="Gene3D" id="3.40.50.2300">
    <property type="match status" value="1"/>
</dbReference>
<dbReference type="KEGG" id="phs:C2L64_50100"/>
<dbReference type="PROSITE" id="PS50110">
    <property type="entry name" value="RESPONSE_REGULATORY"/>
    <property type="match status" value="1"/>
</dbReference>
<evidence type="ECO:0000313" key="3">
    <source>
        <dbReference type="EMBL" id="AUT76396.1"/>
    </source>
</evidence>
<evidence type="ECO:0000256" key="1">
    <source>
        <dbReference type="PROSITE-ProRule" id="PRU00169"/>
    </source>
</evidence>
<organism evidence="3 4">
    <name type="scientific">Paraburkholderia hospita</name>
    <dbReference type="NCBI Taxonomy" id="169430"/>
    <lineage>
        <taxon>Bacteria</taxon>
        <taxon>Pseudomonadati</taxon>
        <taxon>Pseudomonadota</taxon>
        <taxon>Betaproteobacteria</taxon>
        <taxon>Burkholderiales</taxon>
        <taxon>Burkholderiaceae</taxon>
        <taxon>Paraburkholderia</taxon>
    </lineage>
</organism>
<dbReference type="GO" id="GO:0000160">
    <property type="term" value="P:phosphorelay signal transduction system"/>
    <property type="evidence" value="ECO:0007669"/>
    <property type="project" value="InterPro"/>
</dbReference>
<proteinExistence type="predicted"/>
<accession>A0AAN1JM55</accession>
<evidence type="ECO:0000259" key="2">
    <source>
        <dbReference type="PROSITE" id="PS50110"/>
    </source>
</evidence>
<gene>
    <name evidence="3" type="ORF">C2L64_50100</name>
</gene>